<dbReference type="GO" id="GO:0004519">
    <property type="term" value="F:endonuclease activity"/>
    <property type="evidence" value="ECO:0007669"/>
    <property type="project" value="UniProtKB-KW"/>
</dbReference>
<organism evidence="1 2">
    <name type="scientific">Bacteroides mediterraneensis</name>
    <dbReference type="NCBI Taxonomy" id="1841856"/>
    <lineage>
        <taxon>Bacteria</taxon>
        <taxon>Pseudomonadati</taxon>
        <taxon>Bacteroidota</taxon>
        <taxon>Bacteroidia</taxon>
        <taxon>Bacteroidales</taxon>
        <taxon>Bacteroidaceae</taxon>
        <taxon>Bacteroides</taxon>
    </lineage>
</organism>
<accession>A0ABS2EYE5</accession>
<dbReference type="InterPro" id="IPR005543">
    <property type="entry name" value="PASTA_dom"/>
</dbReference>
<dbReference type="EMBL" id="JACJJW010000054">
    <property type="protein sequence ID" value="MBM6759712.1"/>
    <property type="molecule type" value="Genomic_DNA"/>
</dbReference>
<reference evidence="1 2" key="1">
    <citation type="journal article" date="2021" name="Sci. Rep.">
        <title>The distribution of antibiotic resistance genes in chicken gut microbiota commensals.</title>
        <authorList>
            <person name="Juricova H."/>
            <person name="Matiasovicova J."/>
            <person name="Kubasova T."/>
            <person name="Cejkova D."/>
            <person name="Rychlik I."/>
        </authorList>
    </citation>
    <scope>NUCLEOTIDE SEQUENCE [LARGE SCALE GENOMIC DNA]</scope>
    <source>
        <strain evidence="1 2">An801</strain>
    </source>
</reference>
<keyword evidence="1" id="KW-0378">Hydrolase</keyword>
<gene>
    <name evidence="1" type="ORF">H6A31_13665</name>
</gene>
<proteinExistence type="predicted"/>
<evidence type="ECO:0000313" key="1">
    <source>
        <dbReference type="EMBL" id="MBM6759712.1"/>
    </source>
</evidence>
<dbReference type="Gene3D" id="3.90.1570.30">
    <property type="match status" value="1"/>
</dbReference>
<name>A0ABS2EYE5_9BACE</name>
<keyword evidence="2" id="KW-1185">Reference proteome</keyword>
<sequence>MKFNQYLWNLYKNSPDGKSAISSFSDRKEWMEEERLFEKYNPKIKDSFNSEMICGILEDFWCYKVSEHEGAELQSLDEAGKLYEEIISTGLIIESEEVLKIGDFDRMLELIPFLSMELNYLFGEYFFPYIYIDEFYQLTRLADYFEIELPTIPKKPDYKARCMYYWELCKVFYKFRTENGLSPDEFSAFMYDYAPNVLGTEEKGKMPQPSSAWFIGGLIKGYGKEWTVGFWQSNKETKKGDVLIHYETSPVSAITCLWIAQVDGVIDPFAHYYSNTYVSNKIDIPHISLKELKADEYFSNHPLIRKNFQGVNGWPVTGKDYAELMRMIEAKGFDTSVLPQIYAPSLPEGIVIKEEKDVEKKLLEPLLNEMGWYEHKDYIRQLPIHAGRGHRIFPDYALHYDNKPEEEKAKVLIEAKYHMKNNQEIEAAFLQAFSYAKLLLSSVIILCDKECIMVYDGKNGFSRSRYRKYYWEEIKNPDLYNELKNKLSDPINYE</sequence>
<dbReference type="CDD" id="cd06577">
    <property type="entry name" value="PASTA_pknB"/>
    <property type="match status" value="1"/>
</dbReference>
<dbReference type="RefSeq" id="WP_204477129.1">
    <property type="nucleotide sequence ID" value="NZ_JACJJW010000054.1"/>
</dbReference>
<evidence type="ECO:0000313" key="2">
    <source>
        <dbReference type="Proteomes" id="UP000703295"/>
    </source>
</evidence>
<keyword evidence="1" id="KW-0255">Endonuclease</keyword>
<keyword evidence="1" id="KW-0540">Nuclease</keyword>
<protein>
    <submittedName>
        <fullName evidence="1">Type I restriction endonuclease subunit R</fullName>
    </submittedName>
</protein>
<comment type="caution">
    <text evidence="1">The sequence shown here is derived from an EMBL/GenBank/DDBJ whole genome shotgun (WGS) entry which is preliminary data.</text>
</comment>
<dbReference type="Proteomes" id="UP000703295">
    <property type="component" value="Unassembled WGS sequence"/>
</dbReference>